<feature type="compositionally biased region" description="Polar residues" evidence="1">
    <location>
        <begin position="60"/>
        <end position="69"/>
    </location>
</feature>
<dbReference type="SUPFAM" id="SSF48264">
    <property type="entry name" value="Cytochrome P450"/>
    <property type="match status" value="1"/>
</dbReference>
<comment type="caution">
    <text evidence="2">The sequence shown here is derived from an EMBL/GenBank/DDBJ whole genome shotgun (WGS) entry which is preliminary data.</text>
</comment>
<dbReference type="EMBL" id="BAAAQK010000018">
    <property type="protein sequence ID" value="GAA1859749.1"/>
    <property type="molecule type" value="Genomic_DNA"/>
</dbReference>
<evidence type="ECO:0000313" key="2">
    <source>
        <dbReference type="EMBL" id="GAA1859749.1"/>
    </source>
</evidence>
<keyword evidence="3" id="KW-1185">Reference proteome</keyword>
<protein>
    <submittedName>
        <fullName evidence="2">Uncharacterized protein</fullName>
    </submittedName>
</protein>
<dbReference type="Gene3D" id="1.10.630.10">
    <property type="entry name" value="Cytochrome P450"/>
    <property type="match status" value="1"/>
</dbReference>
<feature type="region of interest" description="Disordered" evidence="1">
    <location>
        <begin position="40"/>
        <end position="69"/>
    </location>
</feature>
<organism evidence="2 3">
    <name type="scientific">Pseudonocardia ailaonensis</name>
    <dbReference type="NCBI Taxonomy" id="367279"/>
    <lineage>
        <taxon>Bacteria</taxon>
        <taxon>Bacillati</taxon>
        <taxon>Actinomycetota</taxon>
        <taxon>Actinomycetes</taxon>
        <taxon>Pseudonocardiales</taxon>
        <taxon>Pseudonocardiaceae</taxon>
        <taxon>Pseudonocardia</taxon>
    </lineage>
</organism>
<accession>A0ABN2NE12</accession>
<proteinExistence type="predicted"/>
<reference evidence="2 3" key="1">
    <citation type="journal article" date="2019" name="Int. J. Syst. Evol. Microbiol.">
        <title>The Global Catalogue of Microorganisms (GCM) 10K type strain sequencing project: providing services to taxonomists for standard genome sequencing and annotation.</title>
        <authorList>
            <consortium name="The Broad Institute Genomics Platform"/>
            <consortium name="The Broad Institute Genome Sequencing Center for Infectious Disease"/>
            <person name="Wu L."/>
            <person name="Ma J."/>
        </authorList>
    </citation>
    <scope>NUCLEOTIDE SEQUENCE [LARGE SCALE GENOMIC DNA]</scope>
    <source>
        <strain evidence="2 3">JCM 16009</strain>
    </source>
</reference>
<evidence type="ECO:0000256" key="1">
    <source>
        <dbReference type="SAM" id="MobiDB-lite"/>
    </source>
</evidence>
<evidence type="ECO:0000313" key="3">
    <source>
        <dbReference type="Proteomes" id="UP001500449"/>
    </source>
</evidence>
<dbReference type="Proteomes" id="UP001500449">
    <property type="component" value="Unassembled WGS sequence"/>
</dbReference>
<gene>
    <name evidence="2" type="ORF">GCM10009836_44900</name>
</gene>
<dbReference type="InterPro" id="IPR036396">
    <property type="entry name" value="Cyt_P450_sf"/>
</dbReference>
<sequence>MRLLSVVNRRDPRIVTADVELSGMVIRRGRTGLVSLPATNCDPATVERPEGGLESRAGSRPTSHSGTAC</sequence>
<name>A0ABN2NE12_9PSEU</name>